<reference evidence="2 3" key="1">
    <citation type="journal article" date="2018" name="Sci. Rep.">
        <title>Comparative genomics provides insights into the lifestyle and reveals functional heterogeneity of dark septate endophytic fungi.</title>
        <authorList>
            <person name="Knapp D.G."/>
            <person name="Nemeth J.B."/>
            <person name="Barry K."/>
            <person name="Hainaut M."/>
            <person name="Henrissat B."/>
            <person name="Johnson J."/>
            <person name="Kuo A."/>
            <person name="Lim J.H.P."/>
            <person name="Lipzen A."/>
            <person name="Nolan M."/>
            <person name="Ohm R.A."/>
            <person name="Tamas L."/>
            <person name="Grigoriev I.V."/>
            <person name="Spatafora J.W."/>
            <person name="Nagy L.G."/>
            <person name="Kovacs G.M."/>
        </authorList>
    </citation>
    <scope>NUCLEOTIDE SEQUENCE [LARGE SCALE GENOMIC DNA]</scope>
    <source>
        <strain evidence="2 3">DSE2036</strain>
    </source>
</reference>
<keyword evidence="1" id="KW-0472">Membrane</keyword>
<evidence type="ECO:0000313" key="3">
    <source>
        <dbReference type="Proteomes" id="UP000244855"/>
    </source>
</evidence>
<proteinExistence type="predicted"/>
<dbReference type="Proteomes" id="UP000244855">
    <property type="component" value="Unassembled WGS sequence"/>
</dbReference>
<feature type="transmembrane region" description="Helical" evidence="1">
    <location>
        <begin position="22"/>
        <end position="47"/>
    </location>
</feature>
<dbReference type="EMBL" id="KZ805375">
    <property type="protein sequence ID" value="PVI00300.1"/>
    <property type="molecule type" value="Genomic_DNA"/>
</dbReference>
<gene>
    <name evidence="2" type="ORF">DM02DRAFT_396024</name>
</gene>
<keyword evidence="1" id="KW-1133">Transmembrane helix</keyword>
<name>A0A2V1DSJ1_9PLEO</name>
<dbReference type="AlphaFoldDB" id="A0A2V1DSJ1"/>
<evidence type="ECO:0000256" key="1">
    <source>
        <dbReference type="SAM" id="Phobius"/>
    </source>
</evidence>
<accession>A0A2V1DSJ1</accession>
<evidence type="ECO:0000313" key="2">
    <source>
        <dbReference type="EMBL" id="PVI00300.1"/>
    </source>
</evidence>
<organism evidence="2 3">
    <name type="scientific">Periconia macrospinosa</name>
    <dbReference type="NCBI Taxonomy" id="97972"/>
    <lineage>
        <taxon>Eukaryota</taxon>
        <taxon>Fungi</taxon>
        <taxon>Dikarya</taxon>
        <taxon>Ascomycota</taxon>
        <taxon>Pezizomycotina</taxon>
        <taxon>Dothideomycetes</taxon>
        <taxon>Pleosporomycetidae</taxon>
        <taxon>Pleosporales</taxon>
        <taxon>Massarineae</taxon>
        <taxon>Periconiaceae</taxon>
        <taxon>Periconia</taxon>
    </lineage>
</organism>
<protein>
    <submittedName>
        <fullName evidence="2">Uncharacterized protein</fullName>
    </submittedName>
</protein>
<keyword evidence="1" id="KW-0812">Transmembrane</keyword>
<sequence length="76" mass="8478">MVDIDPCFEGLHKASNMLRVNIINSTCFSSLLLSSLLFSIAATTTLFTSRISPFTFQLALKIHTISYSFPTNTFKI</sequence>
<keyword evidence="3" id="KW-1185">Reference proteome</keyword>